<dbReference type="RefSeq" id="WP_182336882.1">
    <property type="nucleotide sequence ID" value="NZ_JACGDA010000041.1"/>
</dbReference>
<feature type="chain" id="PRO_5031330166" description="Secreted protein" evidence="2">
    <location>
        <begin position="23"/>
        <end position="69"/>
    </location>
</feature>
<organism evidence="3 4">
    <name type="scientific">Pseudomonas juntendi</name>
    <dbReference type="NCBI Taxonomy" id="2666183"/>
    <lineage>
        <taxon>Bacteria</taxon>
        <taxon>Pseudomonadati</taxon>
        <taxon>Pseudomonadota</taxon>
        <taxon>Gammaproteobacteria</taxon>
        <taxon>Pseudomonadales</taxon>
        <taxon>Pseudomonadaceae</taxon>
        <taxon>Pseudomonas</taxon>
    </lineage>
</organism>
<proteinExistence type="predicted"/>
<sequence length="69" mass="7730">MRLTNLFLIGVMAVGISGQAFAEGGAERSLKFNKEFREDQKRLWGEKEKEAQQSKPSSTQQKEGPKSQS</sequence>
<dbReference type="EMBL" id="JACGDA010000041">
    <property type="protein sequence ID" value="MBA6149364.1"/>
    <property type="molecule type" value="Genomic_DNA"/>
</dbReference>
<gene>
    <name evidence="3" type="ORF">H4C15_17885</name>
</gene>
<name>A0A7W2LYF7_9PSED</name>
<evidence type="ECO:0000313" key="4">
    <source>
        <dbReference type="Proteomes" id="UP000577346"/>
    </source>
</evidence>
<dbReference type="Proteomes" id="UP000577346">
    <property type="component" value="Unassembled WGS sequence"/>
</dbReference>
<reference evidence="3 4" key="1">
    <citation type="submission" date="2020-07" db="EMBL/GenBank/DDBJ databases">
        <title>Diversity of carbapenemase encoding genes among Pseudomonas putida group clinical isolates in a tertiary Brazilian hospital.</title>
        <authorList>
            <person name="Alberto-Lei F."/>
            <person name="Nodari C.S."/>
            <person name="Streling A.P."/>
            <person name="Paulino J.T."/>
            <person name="Bessa-Neto F.O."/>
            <person name="Cayo R."/>
            <person name="Gales A.C."/>
        </authorList>
    </citation>
    <scope>NUCLEOTIDE SEQUENCE [LARGE SCALE GENOMIC DNA]</scope>
    <source>
        <strain evidence="3 4">11213</strain>
    </source>
</reference>
<feature type="signal peptide" evidence="2">
    <location>
        <begin position="1"/>
        <end position="22"/>
    </location>
</feature>
<dbReference type="AlphaFoldDB" id="A0A7W2LYF7"/>
<accession>A0A7W2LYF7</accession>
<comment type="caution">
    <text evidence="3">The sequence shown here is derived from an EMBL/GenBank/DDBJ whole genome shotgun (WGS) entry which is preliminary data.</text>
</comment>
<feature type="compositionally biased region" description="Basic and acidic residues" evidence="1">
    <location>
        <begin position="41"/>
        <end position="52"/>
    </location>
</feature>
<keyword evidence="2" id="KW-0732">Signal</keyword>
<evidence type="ECO:0000256" key="1">
    <source>
        <dbReference type="SAM" id="MobiDB-lite"/>
    </source>
</evidence>
<evidence type="ECO:0000313" key="3">
    <source>
        <dbReference type="EMBL" id="MBA6149364.1"/>
    </source>
</evidence>
<feature type="region of interest" description="Disordered" evidence="1">
    <location>
        <begin position="41"/>
        <end position="69"/>
    </location>
</feature>
<evidence type="ECO:0000256" key="2">
    <source>
        <dbReference type="SAM" id="SignalP"/>
    </source>
</evidence>
<protein>
    <recommendedName>
        <fullName evidence="5">Secreted protein</fullName>
    </recommendedName>
</protein>
<evidence type="ECO:0008006" key="5">
    <source>
        <dbReference type="Google" id="ProtNLM"/>
    </source>
</evidence>
<feature type="compositionally biased region" description="Polar residues" evidence="1">
    <location>
        <begin position="53"/>
        <end position="69"/>
    </location>
</feature>